<keyword evidence="1" id="KW-0732">Signal</keyword>
<reference evidence="2 3" key="1">
    <citation type="submission" date="2019-06" db="EMBL/GenBank/DDBJ databases">
        <title>Echinicola alkalisoli sp. nov. isolated from saline soil.</title>
        <authorList>
            <person name="Sun J.-Q."/>
            <person name="Xu L."/>
        </authorList>
    </citation>
    <scope>NUCLEOTIDE SEQUENCE [LARGE SCALE GENOMIC DNA]</scope>
    <source>
        <strain evidence="2 3">LN3S3</strain>
    </source>
</reference>
<organism evidence="2 3">
    <name type="scientific">Echinicola soli</name>
    <dbReference type="NCBI Taxonomy" id="2591634"/>
    <lineage>
        <taxon>Bacteria</taxon>
        <taxon>Pseudomonadati</taxon>
        <taxon>Bacteroidota</taxon>
        <taxon>Cytophagia</taxon>
        <taxon>Cytophagales</taxon>
        <taxon>Cyclobacteriaceae</taxon>
        <taxon>Echinicola</taxon>
    </lineage>
</organism>
<evidence type="ECO:0000256" key="1">
    <source>
        <dbReference type="SAM" id="SignalP"/>
    </source>
</evidence>
<dbReference type="Pfam" id="PF07642">
    <property type="entry name" value="BBP2"/>
    <property type="match status" value="1"/>
</dbReference>
<evidence type="ECO:0000313" key="2">
    <source>
        <dbReference type="EMBL" id="QDH77886.1"/>
    </source>
</evidence>
<gene>
    <name evidence="2" type="ORF">FKX85_02030</name>
</gene>
<dbReference type="SUPFAM" id="SSF56935">
    <property type="entry name" value="Porins"/>
    <property type="match status" value="1"/>
</dbReference>
<feature type="signal peptide" evidence="1">
    <location>
        <begin position="1"/>
        <end position="24"/>
    </location>
</feature>
<dbReference type="Proteomes" id="UP000316614">
    <property type="component" value="Chromosome"/>
</dbReference>
<protein>
    <submittedName>
        <fullName evidence="2">Porin</fullName>
    </submittedName>
</protein>
<dbReference type="AlphaFoldDB" id="A0A514CDJ7"/>
<dbReference type="InterPro" id="IPR011486">
    <property type="entry name" value="BBP2"/>
</dbReference>
<dbReference type="OrthoDB" id="103154at2"/>
<dbReference type="KEGG" id="echi:FKX85_02030"/>
<dbReference type="RefSeq" id="WP_141613150.1">
    <property type="nucleotide sequence ID" value="NZ_CP041253.1"/>
</dbReference>
<sequence length="367" mass="42168">MNSIRNKFVFLAVLTLYFFHVAKAQEKASIWKNFDLSGYTEVYYASYSDSLGANALQKFATTAPRDQRFSLNIVQVGIHYQDELIRGNLTLHYGDIPKAIWDPDFPMLQEANIGVKFANEWWVDAGFFRTHIGTESFLPKDNFTTSTTVASYNEPFYQSGVRITYEGSDMFDFQFWVVNGYNYFLDANNAKSVGLLFSYSLREDLQLTYTNLFGRESLDSFRPKQYRTYHNLYLNYNPFPKTYITVGGDVGTQSHSQLVKPDKTAIMYNALATVRYQFTNTYSLTGRVETFQDPDGFISGTYEDSFGNMTGLQLMGYTLSTEYKPTSISYVRLEGRWVRAKDDLTIFYQNGPTNDRLEASVSMGFVF</sequence>
<feature type="chain" id="PRO_5021825399" evidence="1">
    <location>
        <begin position="25"/>
        <end position="367"/>
    </location>
</feature>
<keyword evidence="3" id="KW-1185">Reference proteome</keyword>
<accession>A0A514CDJ7</accession>
<name>A0A514CDJ7_9BACT</name>
<dbReference type="EMBL" id="CP041253">
    <property type="protein sequence ID" value="QDH77886.1"/>
    <property type="molecule type" value="Genomic_DNA"/>
</dbReference>
<evidence type="ECO:0000313" key="3">
    <source>
        <dbReference type="Proteomes" id="UP000316614"/>
    </source>
</evidence>
<proteinExistence type="predicted"/>